<organism evidence="6 7">
    <name type="scientific">Enterobacillus tribolii</name>
    <dbReference type="NCBI Taxonomy" id="1487935"/>
    <lineage>
        <taxon>Bacteria</taxon>
        <taxon>Pseudomonadati</taxon>
        <taxon>Pseudomonadota</taxon>
        <taxon>Gammaproteobacteria</taxon>
        <taxon>Enterobacterales</taxon>
        <taxon>Hafniaceae</taxon>
        <taxon>Enterobacillus</taxon>
    </lineage>
</organism>
<evidence type="ECO:0000256" key="1">
    <source>
        <dbReference type="ARBA" id="ARBA00022450"/>
    </source>
</evidence>
<evidence type="ECO:0000313" key="6">
    <source>
        <dbReference type="EMBL" id="RDK82643.1"/>
    </source>
</evidence>
<feature type="compositionally biased region" description="Basic and acidic residues" evidence="4">
    <location>
        <begin position="438"/>
        <end position="449"/>
    </location>
</feature>
<proteinExistence type="predicted"/>
<feature type="active site" description="Proton donor; for dehydratase activity" evidence="3">
    <location>
        <position position="347"/>
    </location>
</feature>
<dbReference type="InterPro" id="IPR049900">
    <property type="entry name" value="PKS_mFAS_DH"/>
</dbReference>
<dbReference type="EMBL" id="QRAP01000031">
    <property type="protein sequence ID" value="RDK82643.1"/>
    <property type="molecule type" value="Genomic_DNA"/>
</dbReference>
<accession>A0A370Q2Q1</accession>
<sequence>ALMRRAEQLSAHLSQQAVNLTDLAYTLQVGRDAMEHRLALTAESQEALVTQLRGVCDGTLTTGIWRGEVRRTGETLSIFRTDEDLQSAIDAWIAKGKLDKLAELWVQGLEIDWPQLYPGRQPNRLRLPTYPFARERCWFAEKAAPGMMTAARRQHPLVHLNISDINELRYSSLLTDETWLLRDHQVMGRAVLPGVAQLEWARAAVSLALGGEPDSADIRLESVTWLRPLTVAGEREVRIALVPQDDGRIAYEIYSEESEQTVIYGQGYAAPATRGEAPVLDLAALTARCALTVGGDPLYEQFARLGLQYGEGLRVVQTLHGGDGLAVARLAVSTPRDGYLWSPDLLDGALQSVAGAAQEGALALPFALREIRCWAPLPENPYVVVQAGSGHTDAVPQWDIAIADGEGRVAIQMNGCTMRLTGGSAASLQRVGDESVDEEMKHREDSWKV</sequence>
<dbReference type="GO" id="GO:0006633">
    <property type="term" value="P:fatty acid biosynthetic process"/>
    <property type="evidence" value="ECO:0007669"/>
    <property type="project" value="TreeGrafter"/>
</dbReference>
<evidence type="ECO:0000256" key="4">
    <source>
        <dbReference type="SAM" id="MobiDB-lite"/>
    </source>
</evidence>
<dbReference type="InterPro" id="IPR050091">
    <property type="entry name" value="PKS_NRPS_Biosynth_Enz"/>
</dbReference>
<feature type="non-terminal residue" evidence="6">
    <location>
        <position position="1"/>
    </location>
</feature>
<evidence type="ECO:0000313" key="7">
    <source>
        <dbReference type="Proteomes" id="UP000254848"/>
    </source>
</evidence>
<dbReference type="PROSITE" id="PS52019">
    <property type="entry name" value="PKS_MFAS_DH"/>
    <property type="match status" value="1"/>
</dbReference>
<feature type="domain" description="PKS/mFAS DH" evidence="5">
    <location>
        <begin position="155"/>
        <end position="427"/>
    </location>
</feature>
<evidence type="ECO:0000256" key="3">
    <source>
        <dbReference type="PROSITE-ProRule" id="PRU01363"/>
    </source>
</evidence>
<keyword evidence="7" id="KW-1185">Reference proteome</keyword>
<dbReference type="Pfam" id="PF14765">
    <property type="entry name" value="PS-DH"/>
    <property type="match status" value="1"/>
</dbReference>
<dbReference type="SMART" id="SM00826">
    <property type="entry name" value="PKS_DH"/>
    <property type="match status" value="1"/>
</dbReference>
<dbReference type="RefSeq" id="WP_196238533.1">
    <property type="nucleotide sequence ID" value="NZ_QRAP01000031.1"/>
</dbReference>
<dbReference type="Proteomes" id="UP000254848">
    <property type="component" value="Unassembled WGS sequence"/>
</dbReference>
<gene>
    <name evidence="6" type="ORF">C8D90_1311</name>
</gene>
<dbReference type="Pfam" id="PF22336">
    <property type="entry name" value="RhiE-like_linker"/>
    <property type="match status" value="1"/>
</dbReference>
<dbReference type="InterPro" id="IPR049552">
    <property type="entry name" value="PKS_DH_N"/>
</dbReference>
<dbReference type="InterPro" id="IPR049551">
    <property type="entry name" value="PKS_DH_C"/>
</dbReference>
<feature type="region of interest" description="N-terminal hotdog fold" evidence="3">
    <location>
        <begin position="155"/>
        <end position="276"/>
    </location>
</feature>
<dbReference type="PANTHER" id="PTHR43775:SF37">
    <property type="entry name" value="SI:DKEY-61P9.11"/>
    <property type="match status" value="1"/>
</dbReference>
<protein>
    <submittedName>
        <fullName evidence="6">Polyketide synthase-like dehydratase family protein</fullName>
    </submittedName>
</protein>
<dbReference type="Pfam" id="PF21089">
    <property type="entry name" value="PKS_DH_N"/>
    <property type="match status" value="1"/>
</dbReference>
<dbReference type="GO" id="GO:0004312">
    <property type="term" value="F:fatty acid synthase activity"/>
    <property type="evidence" value="ECO:0007669"/>
    <property type="project" value="TreeGrafter"/>
</dbReference>
<evidence type="ECO:0000256" key="2">
    <source>
        <dbReference type="ARBA" id="ARBA00022553"/>
    </source>
</evidence>
<name>A0A370Q2Q1_9GAMM</name>
<keyword evidence="1" id="KW-0596">Phosphopantetheine</keyword>
<comment type="caution">
    <text evidence="6">The sequence shown here is derived from an EMBL/GenBank/DDBJ whole genome shotgun (WGS) entry which is preliminary data.</text>
</comment>
<keyword evidence="2" id="KW-0597">Phosphoprotein</keyword>
<dbReference type="Gene3D" id="3.30.70.3290">
    <property type="match status" value="1"/>
</dbReference>
<dbReference type="PANTHER" id="PTHR43775">
    <property type="entry name" value="FATTY ACID SYNTHASE"/>
    <property type="match status" value="1"/>
</dbReference>
<evidence type="ECO:0000259" key="5">
    <source>
        <dbReference type="PROSITE" id="PS52019"/>
    </source>
</evidence>
<dbReference type="InterPro" id="IPR042104">
    <property type="entry name" value="PKS_dehydratase_sf"/>
</dbReference>
<dbReference type="InterPro" id="IPR054514">
    <property type="entry name" value="RhiE-like_linker"/>
</dbReference>
<dbReference type="Gene3D" id="3.10.129.110">
    <property type="entry name" value="Polyketide synthase dehydratase"/>
    <property type="match status" value="1"/>
</dbReference>
<feature type="active site" description="Proton acceptor; for dehydratase activity" evidence="3">
    <location>
        <position position="184"/>
    </location>
</feature>
<feature type="region of interest" description="C-terminal hotdog fold" evidence="3">
    <location>
        <begin position="290"/>
        <end position="427"/>
    </location>
</feature>
<dbReference type="InterPro" id="IPR020807">
    <property type="entry name" value="PKS_DH"/>
</dbReference>
<dbReference type="AlphaFoldDB" id="A0A370Q2Q1"/>
<reference evidence="6 7" key="1">
    <citation type="submission" date="2018-07" db="EMBL/GenBank/DDBJ databases">
        <title>Genomic Encyclopedia of Type Strains, Phase IV (KMG-IV): sequencing the most valuable type-strain genomes for metagenomic binning, comparative biology and taxonomic classification.</title>
        <authorList>
            <person name="Goeker M."/>
        </authorList>
    </citation>
    <scope>NUCLEOTIDE SEQUENCE [LARGE SCALE GENOMIC DNA]</scope>
    <source>
        <strain evidence="6 7">DSM 103736</strain>
    </source>
</reference>
<feature type="region of interest" description="Disordered" evidence="4">
    <location>
        <begin position="430"/>
        <end position="449"/>
    </location>
</feature>